<evidence type="ECO:0000313" key="6">
    <source>
        <dbReference type="EMBL" id="KHT53349.1"/>
    </source>
</evidence>
<gene>
    <name evidence="6" type="ORF">RJ41_09030</name>
</gene>
<dbReference type="GO" id="GO:0006310">
    <property type="term" value="P:DNA recombination"/>
    <property type="evidence" value="ECO:0007669"/>
    <property type="project" value="UniProtKB-KW"/>
</dbReference>
<dbReference type="PROSITE" id="PS51898">
    <property type="entry name" value="TYR_RECOMBINASE"/>
    <property type="match status" value="1"/>
</dbReference>
<dbReference type="PANTHER" id="PTHR30349:SF41">
    <property type="entry name" value="INTEGRASE_RECOMBINASE PROTEIN MJ0367-RELATED"/>
    <property type="match status" value="1"/>
</dbReference>
<dbReference type="SUPFAM" id="SSF56349">
    <property type="entry name" value="DNA breaking-rejoining enzymes"/>
    <property type="match status" value="1"/>
</dbReference>
<accession>A0A0B3Z5L2</accession>
<comment type="caution">
    <text evidence="6">The sequence shown here is derived from an EMBL/GenBank/DDBJ whole genome shotgun (WGS) entry which is preliminary data.</text>
</comment>
<dbReference type="GO" id="GO:0003677">
    <property type="term" value="F:DNA binding"/>
    <property type="evidence" value="ECO:0007669"/>
    <property type="project" value="UniProtKB-KW"/>
</dbReference>
<keyword evidence="3" id="KW-0238">DNA-binding</keyword>
<dbReference type="InterPro" id="IPR050090">
    <property type="entry name" value="Tyrosine_recombinase_XerCD"/>
</dbReference>
<dbReference type="InterPro" id="IPR011010">
    <property type="entry name" value="DNA_brk_join_enz"/>
</dbReference>
<dbReference type="PANTHER" id="PTHR30349">
    <property type="entry name" value="PHAGE INTEGRASE-RELATED"/>
    <property type="match status" value="1"/>
</dbReference>
<evidence type="ECO:0000313" key="7">
    <source>
        <dbReference type="Proteomes" id="UP000031197"/>
    </source>
</evidence>
<keyword evidence="2" id="KW-0229">DNA integration</keyword>
<dbReference type="EMBL" id="JWLW01000014">
    <property type="protein sequence ID" value="KHT53349.1"/>
    <property type="molecule type" value="Genomic_DNA"/>
</dbReference>
<dbReference type="Pfam" id="PF00589">
    <property type="entry name" value="Phage_integrase"/>
    <property type="match status" value="1"/>
</dbReference>
<evidence type="ECO:0000259" key="5">
    <source>
        <dbReference type="PROSITE" id="PS51898"/>
    </source>
</evidence>
<dbReference type="AlphaFoldDB" id="A0A0B3Z5L2"/>
<evidence type="ECO:0000256" key="3">
    <source>
        <dbReference type="ARBA" id="ARBA00023125"/>
    </source>
</evidence>
<evidence type="ECO:0000256" key="4">
    <source>
        <dbReference type="ARBA" id="ARBA00023172"/>
    </source>
</evidence>
<sequence>MLFNRYQHQAIHEQFTHMYESDSPLPSYHQFKVQECFPHRRPADSVSNLSRKLFISEEDEGECDAVPTPDIVDFDKNYFDMQEKLEIFFMQIERIQKLLSAGNFEAANNSYQSLKKKQERSLPFSEVSRLFLKAGEEGKLPITKSYKGKPWNSENVKDYQRCFNIMNAHFDDQMIGDIDSEELDFLFREVLSNFPMGNISPYNNMSPKELLEHAAGGQVDDDKTVSGKQIFEHYKKLKTFFNFYEKELNGSSKAIEEMRFTVKNEPIKRGRFSNAQVVKILKFVDSLSVGKKWPINIMAFTGMRNAEVMQLRKADIVKSEEGIWYFRVTEEAGKLKTKQSNRVIPVHESLLKKGFLDFVEKCKEEYLFRQYSTSEKYLTRLYSNHIRPKCDIPHETEKGEKLTLYSFRHFVVSTLVNKKAQTAYIQSMIGHLQSLDQSVTTMYYTHTDDMEIMREIINMIEIDS</sequence>
<comment type="similarity">
    <text evidence="1">Belongs to the 'phage' integrase family.</text>
</comment>
<dbReference type="InterPro" id="IPR002104">
    <property type="entry name" value="Integrase_catalytic"/>
</dbReference>
<dbReference type="InterPro" id="IPR013762">
    <property type="entry name" value="Integrase-like_cat_sf"/>
</dbReference>
<proteinExistence type="inferred from homology"/>
<name>A0A0B3Z5L2_9ALTE</name>
<reference evidence="6 7" key="1">
    <citation type="submission" date="2014-12" db="EMBL/GenBank/DDBJ databases">
        <title>Genome sequencing of Alteromonas marina AD001.</title>
        <authorList>
            <person name="Adrian T.G.S."/>
            <person name="Chan K.G."/>
        </authorList>
    </citation>
    <scope>NUCLEOTIDE SEQUENCE [LARGE SCALE GENOMIC DNA]</scope>
    <source>
        <strain evidence="6 7">AD001</strain>
    </source>
</reference>
<organism evidence="6 7">
    <name type="scientific">Alteromonas marina</name>
    <dbReference type="NCBI Taxonomy" id="203795"/>
    <lineage>
        <taxon>Bacteria</taxon>
        <taxon>Pseudomonadati</taxon>
        <taxon>Pseudomonadota</taxon>
        <taxon>Gammaproteobacteria</taxon>
        <taxon>Alteromonadales</taxon>
        <taxon>Alteromonadaceae</taxon>
        <taxon>Alteromonas/Salinimonas group</taxon>
        <taxon>Alteromonas</taxon>
    </lineage>
</organism>
<keyword evidence="4" id="KW-0233">DNA recombination</keyword>
<feature type="domain" description="Tyr recombinase" evidence="5">
    <location>
        <begin position="267"/>
        <end position="458"/>
    </location>
</feature>
<protein>
    <recommendedName>
        <fullName evidence="5">Tyr recombinase domain-containing protein</fullName>
    </recommendedName>
</protein>
<keyword evidence="7" id="KW-1185">Reference proteome</keyword>
<dbReference type="Gene3D" id="1.10.443.10">
    <property type="entry name" value="Intergrase catalytic core"/>
    <property type="match status" value="1"/>
</dbReference>
<evidence type="ECO:0000256" key="2">
    <source>
        <dbReference type="ARBA" id="ARBA00022908"/>
    </source>
</evidence>
<evidence type="ECO:0000256" key="1">
    <source>
        <dbReference type="ARBA" id="ARBA00008857"/>
    </source>
</evidence>
<dbReference type="Proteomes" id="UP000031197">
    <property type="component" value="Unassembled WGS sequence"/>
</dbReference>
<dbReference type="GO" id="GO:0015074">
    <property type="term" value="P:DNA integration"/>
    <property type="evidence" value="ECO:0007669"/>
    <property type="project" value="UniProtKB-KW"/>
</dbReference>